<organism evidence="2 3">
    <name type="scientific">Capnocytophaga canimorsus</name>
    <dbReference type="NCBI Taxonomy" id="28188"/>
    <lineage>
        <taxon>Bacteria</taxon>
        <taxon>Pseudomonadati</taxon>
        <taxon>Bacteroidota</taxon>
        <taxon>Flavobacteriia</taxon>
        <taxon>Flavobacteriales</taxon>
        <taxon>Flavobacteriaceae</taxon>
        <taxon>Capnocytophaga</taxon>
    </lineage>
</organism>
<accession>A0A0B7H810</accession>
<dbReference type="Proteomes" id="UP000044026">
    <property type="component" value="Unassembled WGS sequence"/>
</dbReference>
<gene>
    <name evidence="2" type="ORF">CCAN12_620049</name>
</gene>
<dbReference type="AlphaFoldDB" id="A0A0B7H810"/>
<evidence type="ECO:0000313" key="2">
    <source>
        <dbReference type="EMBL" id="CEN35721.1"/>
    </source>
</evidence>
<evidence type="ECO:0000313" key="3">
    <source>
        <dbReference type="Proteomes" id="UP000044026"/>
    </source>
</evidence>
<evidence type="ECO:0000256" key="1">
    <source>
        <dbReference type="SAM" id="MobiDB-lite"/>
    </source>
</evidence>
<name>A0A0B7H810_9FLAO</name>
<proteinExistence type="predicted"/>
<reference evidence="2 3" key="1">
    <citation type="submission" date="2015-01" db="EMBL/GenBank/DDBJ databases">
        <authorList>
            <person name="Xiang T."/>
            <person name="Song Y."/>
            <person name="Huang L."/>
            <person name="Wang B."/>
            <person name="Wu P."/>
        </authorList>
    </citation>
    <scope>NUCLEOTIDE SEQUENCE [LARGE SCALE GENOMIC DNA]</scope>
    <source>
        <strain evidence="2 3">Cc12</strain>
    </source>
</reference>
<sequence>MIVESKYGSSTLSPKTKDGPQMSDDWIKGNNRLDKIVGKEKALEIKEALDNGEVDIVLSKINTNGNVT</sequence>
<protein>
    <submittedName>
        <fullName evidence="2">Uncharacterized protein</fullName>
    </submittedName>
</protein>
<dbReference type="EMBL" id="CDOE01000059">
    <property type="protein sequence ID" value="CEN35721.1"/>
    <property type="molecule type" value="Genomic_DNA"/>
</dbReference>
<feature type="region of interest" description="Disordered" evidence="1">
    <location>
        <begin position="1"/>
        <end position="26"/>
    </location>
</feature>